<accession>A0ABC8UI81</accession>
<organism evidence="1 2">
    <name type="scientific">Ilex paraguariensis</name>
    <name type="common">yerba mate</name>
    <dbReference type="NCBI Taxonomy" id="185542"/>
    <lineage>
        <taxon>Eukaryota</taxon>
        <taxon>Viridiplantae</taxon>
        <taxon>Streptophyta</taxon>
        <taxon>Embryophyta</taxon>
        <taxon>Tracheophyta</taxon>
        <taxon>Spermatophyta</taxon>
        <taxon>Magnoliopsida</taxon>
        <taxon>eudicotyledons</taxon>
        <taxon>Gunneridae</taxon>
        <taxon>Pentapetalae</taxon>
        <taxon>asterids</taxon>
        <taxon>campanulids</taxon>
        <taxon>Aquifoliales</taxon>
        <taxon>Aquifoliaceae</taxon>
        <taxon>Ilex</taxon>
    </lineage>
</organism>
<keyword evidence="2" id="KW-1185">Reference proteome</keyword>
<gene>
    <name evidence="1" type="ORF">ILEXP_LOCUS50672</name>
</gene>
<proteinExistence type="predicted"/>
<name>A0ABC8UI81_9AQUA</name>
<evidence type="ECO:0000313" key="1">
    <source>
        <dbReference type="EMBL" id="CAK9180652.1"/>
    </source>
</evidence>
<dbReference type="EMBL" id="CAUOFW020007802">
    <property type="protein sequence ID" value="CAK9180652.1"/>
    <property type="molecule type" value="Genomic_DNA"/>
</dbReference>
<comment type="caution">
    <text evidence="1">The sequence shown here is derived from an EMBL/GenBank/DDBJ whole genome shotgun (WGS) entry which is preliminary data.</text>
</comment>
<dbReference type="AlphaFoldDB" id="A0ABC8UI81"/>
<feature type="non-terminal residue" evidence="1">
    <location>
        <position position="1"/>
    </location>
</feature>
<sequence>RNSVGNGLNKGASAIVYWELWKERCRRIYEGLRITPNMVIQKAKKWLGHYARIIKPKVKGSLQEQVTLRCLNASIKPVLMEKWVRWDLPNDGELKLNVDGACKGNPGISGGGMVFRNQWG</sequence>
<reference evidence="1 2" key="1">
    <citation type="submission" date="2024-02" db="EMBL/GenBank/DDBJ databases">
        <authorList>
            <person name="Vignale AGUSTIN F."/>
            <person name="Sosa J E."/>
            <person name="Modenutti C."/>
        </authorList>
    </citation>
    <scope>NUCLEOTIDE SEQUENCE [LARGE SCALE GENOMIC DNA]</scope>
</reference>
<protein>
    <submittedName>
        <fullName evidence="1">Uncharacterized protein</fullName>
    </submittedName>
</protein>
<dbReference type="Proteomes" id="UP001642360">
    <property type="component" value="Unassembled WGS sequence"/>
</dbReference>
<evidence type="ECO:0000313" key="2">
    <source>
        <dbReference type="Proteomes" id="UP001642360"/>
    </source>
</evidence>